<dbReference type="PRINTS" id="PR01077">
    <property type="entry name" value="CLAUDIN"/>
</dbReference>
<evidence type="ECO:0000256" key="1">
    <source>
        <dbReference type="ARBA" id="ARBA00004435"/>
    </source>
</evidence>
<gene>
    <name evidence="11" type="primary">LOC100693399</name>
</gene>
<organism evidence="11 12">
    <name type="scientific">Oreochromis niloticus</name>
    <name type="common">Nile tilapia</name>
    <name type="synonym">Tilapia nilotica</name>
    <dbReference type="NCBI Taxonomy" id="8128"/>
    <lineage>
        <taxon>Eukaryota</taxon>
        <taxon>Metazoa</taxon>
        <taxon>Chordata</taxon>
        <taxon>Craniata</taxon>
        <taxon>Vertebrata</taxon>
        <taxon>Euteleostomi</taxon>
        <taxon>Actinopterygii</taxon>
        <taxon>Neopterygii</taxon>
        <taxon>Teleostei</taxon>
        <taxon>Neoteleostei</taxon>
        <taxon>Acanthomorphata</taxon>
        <taxon>Ovalentaria</taxon>
        <taxon>Cichlomorphae</taxon>
        <taxon>Cichliformes</taxon>
        <taxon>Cichlidae</taxon>
        <taxon>African cichlids</taxon>
        <taxon>Pseudocrenilabrinae</taxon>
        <taxon>Oreochromini</taxon>
        <taxon>Oreochromis</taxon>
    </lineage>
</organism>
<dbReference type="PANTHER" id="PTHR12002">
    <property type="entry name" value="CLAUDIN"/>
    <property type="match status" value="1"/>
</dbReference>
<proteinExistence type="inferred from homology"/>
<dbReference type="InterPro" id="IPR004031">
    <property type="entry name" value="PMP22/EMP/MP20/Claudin"/>
</dbReference>
<sequence length="216" mass="23617">MPSMGLEILGVALAFLGWIFAIASCVLPMWKVTAFIQNNIITTETSWEGIWMECRTQSTGYMVCKVHYSMLDLSPKLQAARALTILSILLGIVGLFAAFVGAKCTNCVDEKATKAQVMIVAGVNFILASLSQMIPVSWFAHNIMMDFHNSTGLGEKKDFGASLYLGWAAAAFFLIGGAIVLCSRPQKPQKKYGPPSTVYAQPKSVIPSDYDRKDYV</sequence>
<dbReference type="OrthoDB" id="8830244at2759"/>
<keyword evidence="8 10" id="KW-1133">Transmembrane helix</keyword>
<dbReference type="GO" id="GO:0005923">
    <property type="term" value="C:bicellular tight junction"/>
    <property type="evidence" value="ECO:0007669"/>
    <property type="project" value="UniProtKB-SubCell"/>
</dbReference>
<evidence type="ECO:0000256" key="9">
    <source>
        <dbReference type="ARBA" id="ARBA00023136"/>
    </source>
</evidence>
<keyword evidence="4" id="KW-0796">Tight junction</keyword>
<dbReference type="AlphaFoldDB" id="A0A669BLQ2"/>
<dbReference type="Ensembl" id="ENSONIT00000086846.1">
    <property type="protein sequence ID" value="ENSONIP00000036466.1"/>
    <property type="gene ID" value="ENSONIG00000031481.1"/>
</dbReference>
<dbReference type="FunFam" id="1.20.140.150:FF:000001">
    <property type="entry name" value="Claudin"/>
    <property type="match status" value="1"/>
</dbReference>
<evidence type="ECO:0000313" key="11">
    <source>
        <dbReference type="Ensembl" id="ENSONIP00000036466.1"/>
    </source>
</evidence>
<dbReference type="GeneTree" id="ENSGT00940000154762"/>
<dbReference type="GeneID" id="100693399"/>
<dbReference type="Gene3D" id="1.20.140.150">
    <property type="match status" value="1"/>
</dbReference>
<dbReference type="InParanoid" id="A0A669BLQ2"/>
<evidence type="ECO:0000256" key="8">
    <source>
        <dbReference type="ARBA" id="ARBA00022989"/>
    </source>
</evidence>
<evidence type="ECO:0000256" key="2">
    <source>
        <dbReference type="ARBA" id="ARBA00004651"/>
    </source>
</evidence>
<keyword evidence="12" id="KW-1185">Reference proteome</keyword>
<dbReference type="RefSeq" id="XP_005465081.1">
    <property type="nucleotide sequence ID" value="XM_005465024.3"/>
</dbReference>
<dbReference type="GO" id="GO:0005198">
    <property type="term" value="F:structural molecule activity"/>
    <property type="evidence" value="ECO:0007669"/>
    <property type="project" value="InterPro"/>
</dbReference>
<feature type="transmembrane region" description="Helical" evidence="10">
    <location>
        <begin position="117"/>
        <end position="141"/>
    </location>
</feature>
<comment type="subcellular location">
    <subcellularLocation>
        <location evidence="1">Cell junction</location>
        <location evidence="1">Tight junction</location>
    </subcellularLocation>
    <subcellularLocation>
        <location evidence="2">Cell membrane</location>
        <topology evidence="2">Multi-pass membrane protein</topology>
    </subcellularLocation>
</comment>
<evidence type="ECO:0000256" key="10">
    <source>
        <dbReference type="SAM" id="Phobius"/>
    </source>
</evidence>
<keyword evidence="9 10" id="KW-0472">Membrane</keyword>
<accession>A0A669BLQ2</accession>
<feature type="transmembrane region" description="Helical" evidence="10">
    <location>
        <begin position="161"/>
        <end position="182"/>
    </location>
</feature>
<evidence type="ECO:0000256" key="3">
    <source>
        <dbReference type="ARBA" id="ARBA00008295"/>
    </source>
</evidence>
<reference evidence="12" key="1">
    <citation type="submission" date="2012-01" db="EMBL/GenBank/DDBJ databases">
        <title>The Genome Sequence of Oreochromis niloticus (Nile Tilapia).</title>
        <authorList>
            <consortium name="Broad Institute Genome Assembly Team"/>
            <consortium name="Broad Institute Sequencing Platform"/>
            <person name="Di Palma F."/>
            <person name="Johnson J."/>
            <person name="Lander E.S."/>
            <person name="Lindblad-Toh K."/>
        </authorList>
    </citation>
    <scope>NUCLEOTIDE SEQUENCE [LARGE SCALE GENOMIC DNA]</scope>
</reference>
<keyword evidence="7" id="KW-0965">Cell junction</keyword>
<feature type="transmembrane region" description="Helical" evidence="10">
    <location>
        <begin position="79"/>
        <end position="105"/>
    </location>
</feature>
<dbReference type="KEGG" id="onl:100693399"/>
<keyword evidence="5" id="KW-1003">Cell membrane</keyword>
<reference evidence="11" key="3">
    <citation type="submission" date="2025-09" db="UniProtKB">
        <authorList>
            <consortium name="Ensembl"/>
        </authorList>
    </citation>
    <scope>IDENTIFICATION</scope>
</reference>
<dbReference type="Pfam" id="PF00822">
    <property type="entry name" value="PMP22_Claudin"/>
    <property type="match status" value="1"/>
</dbReference>
<dbReference type="Proteomes" id="UP000005207">
    <property type="component" value="Linkage group LG14"/>
</dbReference>
<dbReference type="GO" id="GO:0005886">
    <property type="term" value="C:plasma membrane"/>
    <property type="evidence" value="ECO:0007669"/>
    <property type="project" value="UniProtKB-SubCell"/>
</dbReference>
<dbReference type="InterPro" id="IPR006187">
    <property type="entry name" value="Claudin"/>
</dbReference>
<keyword evidence="6 10" id="KW-0812">Transmembrane</keyword>
<evidence type="ECO:0000256" key="5">
    <source>
        <dbReference type="ARBA" id="ARBA00022475"/>
    </source>
</evidence>
<name>A0A669BLQ2_ORENI</name>
<evidence type="ECO:0000256" key="7">
    <source>
        <dbReference type="ARBA" id="ARBA00022949"/>
    </source>
</evidence>
<reference evidence="11" key="2">
    <citation type="submission" date="2025-08" db="UniProtKB">
        <authorList>
            <consortium name="Ensembl"/>
        </authorList>
    </citation>
    <scope>IDENTIFICATION</scope>
</reference>
<evidence type="ECO:0000256" key="4">
    <source>
        <dbReference type="ARBA" id="ARBA00022427"/>
    </source>
</evidence>
<dbReference type="OMA" id="ACWIANN"/>
<evidence type="ECO:0000256" key="6">
    <source>
        <dbReference type="ARBA" id="ARBA00022692"/>
    </source>
</evidence>
<comment type="similarity">
    <text evidence="3">Belongs to the claudin family.</text>
</comment>
<evidence type="ECO:0000313" key="12">
    <source>
        <dbReference type="Proteomes" id="UP000005207"/>
    </source>
</evidence>
<protein>
    <submittedName>
        <fullName evidence="11">Claudin-4-like</fullName>
    </submittedName>
</protein>